<accession>A0A2T3B799</accession>
<dbReference type="PANTHER" id="PTHR46300">
    <property type="entry name" value="P450, PUTATIVE (EUROFUNG)-RELATED-RELATED"/>
    <property type="match status" value="1"/>
</dbReference>
<evidence type="ECO:0000256" key="8">
    <source>
        <dbReference type="SAM" id="Phobius"/>
    </source>
</evidence>
<dbReference type="GO" id="GO:0004497">
    <property type="term" value="F:monooxygenase activity"/>
    <property type="evidence" value="ECO:0007669"/>
    <property type="project" value="UniProtKB-KW"/>
</dbReference>
<dbReference type="InterPro" id="IPR001128">
    <property type="entry name" value="Cyt_P450"/>
</dbReference>
<evidence type="ECO:0000313" key="10">
    <source>
        <dbReference type="Proteomes" id="UP000241818"/>
    </source>
</evidence>
<dbReference type="InterPro" id="IPR002401">
    <property type="entry name" value="Cyt_P450_E_grp-I"/>
</dbReference>
<keyword evidence="3" id="KW-0560">Oxidoreductase</keyword>
<evidence type="ECO:0000256" key="6">
    <source>
        <dbReference type="PIRSR" id="PIRSR602401-1"/>
    </source>
</evidence>
<comment type="similarity">
    <text evidence="1">Belongs to the cytochrome P450 family.</text>
</comment>
<dbReference type="SUPFAM" id="SSF48264">
    <property type="entry name" value="Cytochrome P450"/>
    <property type="match status" value="1"/>
</dbReference>
<dbReference type="GO" id="GO:0005506">
    <property type="term" value="F:iron ion binding"/>
    <property type="evidence" value="ECO:0007669"/>
    <property type="project" value="InterPro"/>
</dbReference>
<dbReference type="RefSeq" id="XP_024722767.1">
    <property type="nucleotide sequence ID" value="XM_024869108.1"/>
</dbReference>
<evidence type="ECO:0000256" key="2">
    <source>
        <dbReference type="ARBA" id="ARBA00022723"/>
    </source>
</evidence>
<dbReference type="Pfam" id="PF00067">
    <property type="entry name" value="p450"/>
    <property type="match status" value="1"/>
</dbReference>
<evidence type="ECO:0000313" key="9">
    <source>
        <dbReference type="EMBL" id="PSS22721.1"/>
    </source>
</evidence>
<dbReference type="GO" id="GO:0016705">
    <property type="term" value="F:oxidoreductase activity, acting on paired donors, with incorporation or reduction of molecular oxygen"/>
    <property type="evidence" value="ECO:0007669"/>
    <property type="project" value="InterPro"/>
</dbReference>
<keyword evidence="8" id="KW-0472">Membrane</keyword>
<dbReference type="AlphaFoldDB" id="A0A2T3B799"/>
<keyword evidence="8" id="KW-0812">Transmembrane</keyword>
<keyword evidence="2 6" id="KW-0479">Metal-binding</keyword>
<evidence type="ECO:0000256" key="7">
    <source>
        <dbReference type="SAM" id="MobiDB-lite"/>
    </source>
</evidence>
<dbReference type="PANTHER" id="PTHR46300:SF2">
    <property type="entry name" value="CYTOCHROME P450 MONOOXYGENASE ALNH-RELATED"/>
    <property type="match status" value="1"/>
</dbReference>
<protein>
    <recommendedName>
        <fullName evidence="11">Cytochrome P450</fullName>
    </recommendedName>
</protein>
<name>A0A2T3B799_AMORE</name>
<evidence type="ECO:0000256" key="5">
    <source>
        <dbReference type="ARBA" id="ARBA00023033"/>
    </source>
</evidence>
<feature type="binding site" description="axial binding residue" evidence="6">
    <location>
        <position position="442"/>
    </location>
    <ligand>
        <name>heme</name>
        <dbReference type="ChEBI" id="CHEBI:30413"/>
    </ligand>
    <ligandPart>
        <name>Fe</name>
        <dbReference type="ChEBI" id="CHEBI:18248"/>
    </ligandPart>
</feature>
<evidence type="ECO:0000256" key="4">
    <source>
        <dbReference type="ARBA" id="ARBA00023004"/>
    </source>
</evidence>
<dbReference type="InterPro" id="IPR050364">
    <property type="entry name" value="Cytochrome_P450_fung"/>
</dbReference>
<dbReference type="OrthoDB" id="1055148at2759"/>
<dbReference type="Gene3D" id="1.10.630.10">
    <property type="entry name" value="Cytochrome P450"/>
    <property type="match status" value="1"/>
</dbReference>
<dbReference type="PRINTS" id="PR00463">
    <property type="entry name" value="EP450I"/>
</dbReference>
<organism evidence="9 10">
    <name type="scientific">Amorphotheca resinae ATCC 22711</name>
    <dbReference type="NCBI Taxonomy" id="857342"/>
    <lineage>
        <taxon>Eukaryota</taxon>
        <taxon>Fungi</taxon>
        <taxon>Dikarya</taxon>
        <taxon>Ascomycota</taxon>
        <taxon>Pezizomycotina</taxon>
        <taxon>Leotiomycetes</taxon>
        <taxon>Helotiales</taxon>
        <taxon>Amorphothecaceae</taxon>
        <taxon>Amorphotheca</taxon>
    </lineage>
</organism>
<evidence type="ECO:0000256" key="3">
    <source>
        <dbReference type="ARBA" id="ARBA00023002"/>
    </source>
</evidence>
<dbReference type="InParanoid" id="A0A2T3B799"/>
<keyword evidence="10" id="KW-1185">Reference proteome</keyword>
<feature type="region of interest" description="Disordered" evidence="7">
    <location>
        <begin position="398"/>
        <end position="430"/>
    </location>
</feature>
<keyword evidence="8" id="KW-1133">Transmembrane helix</keyword>
<keyword evidence="5" id="KW-0503">Monooxygenase</keyword>
<evidence type="ECO:0000256" key="1">
    <source>
        <dbReference type="ARBA" id="ARBA00010617"/>
    </source>
</evidence>
<feature type="transmembrane region" description="Helical" evidence="8">
    <location>
        <begin position="6"/>
        <end position="24"/>
    </location>
</feature>
<dbReference type="EMBL" id="KZ679008">
    <property type="protein sequence ID" value="PSS22721.1"/>
    <property type="molecule type" value="Genomic_DNA"/>
</dbReference>
<dbReference type="GeneID" id="36577189"/>
<comment type="cofactor">
    <cofactor evidence="6">
        <name>heme</name>
        <dbReference type="ChEBI" id="CHEBI:30413"/>
    </cofactor>
</comment>
<dbReference type="GO" id="GO:0020037">
    <property type="term" value="F:heme binding"/>
    <property type="evidence" value="ECO:0007669"/>
    <property type="project" value="InterPro"/>
</dbReference>
<feature type="compositionally biased region" description="Basic and acidic residues" evidence="7">
    <location>
        <begin position="407"/>
        <end position="429"/>
    </location>
</feature>
<reference evidence="9 10" key="1">
    <citation type="journal article" date="2018" name="New Phytol.">
        <title>Comparative genomics and transcriptomics depict ericoid mycorrhizal fungi as versatile saprotrophs and plant mutualists.</title>
        <authorList>
            <person name="Martino E."/>
            <person name="Morin E."/>
            <person name="Grelet G.A."/>
            <person name="Kuo A."/>
            <person name="Kohler A."/>
            <person name="Daghino S."/>
            <person name="Barry K.W."/>
            <person name="Cichocki N."/>
            <person name="Clum A."/>
            <person name="Dockter R.B."/>
            <person name="Hainaut M."/>
            <person name="Kuo R.C."/>
            <person name="LaButti K."/>
            <person name="Lindahl B.D."/>
            <person name="Lindquist E.A."/>
            <person name="Lipzen A."/>
            <person name="Khouja H.R."/>
            <person name="Magnuson J."/>
            <person name="Murat C."/>
            <person name="Ohm R.A."/>
            <person name="Singer S.W."/>
            <person name="Spatafora J.W."/>
            <person name="Wang M."/>
            <person name="Veneault-Fourrey C."/>
            <person name="Henrissat B."/>
            <person name="Grigoriev I.V."/>
            <person name="Martin F.M."/>
            <person name="Perotto S."/>
        </authorList>
    </citation>
    <scope>NUCLEOTIDE SEQUENCE [LARGE SCALE GENOMIC DNA]</scope>
    <source>
        <strain evidence="9 10">ATCC 22711</strain>
    </source>
</reference>
<dbReference type="Proteomes" id="UP000241818">
    <property type="component" value="Unassembled WGS sequence"/>
</dbReference>
<dbReference type="CDD" id="cd11065">
    <property type="entry name" value="CYP64-like"/>
    <property type="match status" value="1"/>
</dbReference>
<dbReference type="InterPro" id="IPR036396">
    <property type="entry name" value="Cyt_P450_sf"/>
</dbReference>
<gene>
    <name evidence="9" type="ORF">M430DRAFT_64445</name>
</gene>
<sequence>MYQVILPLLIGGGVVFLYGLVSLLRIGRRPKDLPPGPPTVPILGNLHLMPRDKPHLQFQKWAEEYCPIYSLILGTKTYIVLSSPTTVKEILDKKSAIYSSRPDMFLGQEVVSDDQRFVTMKYGPMWRSIHKMMHNSLNITTAVAYIPYQDLENKDMMVGFLDDPDAFMHHVRRYTNSLTTQMVFGFRTIAKDDPRLLRFFENFEEWAKIVGAGSALALDLFPVLRGVRNFLPSYREAKNLNMKESALYMEHWTATKARIYDGTALPCFSFDVLKAQKAEGFSDTQAAYITGSLLEGGSDTTSGILVGFIQAMMMFPEVQKTAQAHIDRVVGPDRLPTLDDAKDLQYIRACVKESIRWMPTVLLGVPHSNLQEDFYEGYRIPEGSTIINNVWTINMDPKRNPNPRTFDPTRFENDFQSEHESATNKDPDQRQNWIFGTGRRLCQGMHIAERSLFMGMARMLWAFNFDRALDEHGAPIPVDINDLVGGVTVQPADFKVKITPRSQEKADIIRKAWKECEDTLLDPVTKQWIKVPPGMKFATSVQKDLGL</sequence>
<keyword evidence="6" id="KW-0349">Heme</keyword>
<dbReference type="STRING" id="857342.A0A2T3B799"/>
<proteinExistence type="inferred from homology"/>
<keyword evidence="4 6" id="KW-0408">Iron</keyword>
<evidence type="ECO:0008006" key="11">
    <source>
        <dbReference type="Google" id="ProtNLM"/>
    </source>
</evidence>